<gene>
    <name evidence="3" type="ORF">BASA50_004006</name>
</gene>
<keyword evidence="1" id="KW-1133">Transmembrane helix</keyword>
<name>A0ABQ8FGZ4_9FUNG</name>
<reference evidence="3 4" key="1">
    <citation type="submission" date="2021-02" db="EMBL/GenBank/DDBJ databases">
        <title>Variation within the Batrachochytrium salamandrivorans European outbreak.</title>
        <authorList>
            <person name="Kelly M."/>
            <person name="Pasmans F."/>
            <person name="Shea T.P."/>
            <person name="Munoz J.F."/>
            <person name="Carranza S."/>
            <person name="Cuomo C.A."/>
            <person name="Martel A."/>
        </authorList>
    </citation>
    <scope>NUCLEOTIDE SEQUENCE [LARGE SCALE GENOMIC DNA]</scope>
    <source>
        <strain evidence="3 4">AMFP18/2</strain>
    </source>
</reference>
<feature type="chain" id="PRO_5047246936" evidence="2">
    <location>
        <begin position="20"/>
        <end position="180"/>
    </location>
</feature>
<organism evidence="3 4">
    <name type="scientific">Batrachochytrium salamandrivorans</name>
    <dbReference type="NCBI Taxonomy" id="1357716"/>
    <lineage>
        <taxon>Eukaryota</taxon>
        <taxon>Fungi</taxon>
        <taxon>Fungi incertae sedis</taxon>
        <taxon>Chytridiomycota</taxon>
        <taxon>Chytridiomycota incertae sedis</taxon>
        <taxon>Chytridiomycetes</taxon>
        <taxon>Rhizophydiales</taxon>
        <taxon>Rhizophydiales incertae sedis</taxon>
        <taxon>Batrachochytrium</taxon>
    </lineage>
</organism>
<keyword evidence="1" id="KW-0812">Transmembrane</keyword>
<dbReference type="Pfam" id="PF08229">
    <property type="entry name" value="SHR3_chaperone"/>
    <property type="match status" value="1"/>
</dbReference>
<sequence>MAILQNVLLGFLAGHFALQARVEHVWWSHFGADVSALKSKVPSSWRSSAESFYRQLLEAPPKFDYILAVVASVVLISLIGGIVRRPEKRLLSILSLLTYLGAAVVEIVFARPILLSFVPKTYMKPEVQTFNLYQIALYHAVVLVLLAGTILIQVSMVEEEEDAEDKARAAAAAAKKQKKE</sequence>
<protein>
    <submittedName>
        <fullName evidence="3">Uncharacterized protein</fullName>
    </submittedName>
</protein>
<dbReference type="EMBL" id="JAFCIX010000116">
    <property type="protein sequence ID" value="KAH6598125.1"/>
    <property type="molecule type" value="Genomic_DNA"/>
</dbReference>
<comment type="caution">
    <text evidence="3">The sequence shown here is derived from an EMBL/GenBank/DDBJ whole genome shotgun (WGS) entry which is preliminary data.</text>
</comment>
<feature type="signal peptide" evidence="2">
    <location>
        <begin position="1"/>
        <end position="19"/>
    </location>
</feature>
<evidence type="ECO:0000313" key="3">
    <source>
        <dbReference type="EMBL" id="KAH6598125.1"/>
    </source>
</evidence>
<evidence type="ECO:0000256" key="2">
    <source>
        <dbReference type="SAM" id="SignalP"/>
    </source>
</evidence>
<keyword evidence="1" id="KW-0472">Membrane</keyword>
<dbReference type="SMART" id="SM00786">
    <property type="entry name" value="SHR3_chaperone"/>
    <property type="match status" value="1"/>
</dbReference>
<evidence type="ECO:0000313" key="4">
    <source>
        <dbReference type="Proteomes" id="UP001648503"/>
    </source>
</evidence>
<feature type="transmembrane region" description="Helical" evidence="1">
    <location>
        <begin position="130"/>
        <end position="152"/>
    </location>
</feature>
<accession>A0ABQ8FGZ4</accession>
<dbReference type="Proteomes" id="UP001648503">
    <property type="component" value="Unassembled WGS sequence"/>
</dbReference>
<proteinExistence type="predicted"/>
<dbReference type="InterPro" id="IPR013248">
    <property type="entry name" value="Psh3/Shr3"/>
</dbReference>
<keyword evidence="2" id="KW-0732">Signal</keyword>
<evidence type="ECO:0000256" key="1">
    <source>
        <dbReference type="SAM" id="Phobius"/>
    </source>
</evidence>
<feature type="transmembrane region" description="Helical" evidence="1">
    <location>
        <begin position="90"/>
        <end position="110"/>
    </location>
</feature>
<keyword evidence="4" id="KW-1185">Reference proteome</keyword>
<feature type="transmembrane region" description="Helical" evidence="1">
    <location>
        <begin position="65"/>
        <end position="83"/>
    </location>
</feature>